<sequence length="268" mass="30333">MVKASIPWDLARRFTSPMIPVKGSTAATLISLRINRSCDPQDIVPHSQISASIIKTLAQVRDKTDEDTELFASLQSLDNIGRDRFVSMDCLAQLVHACPSMRSLSIMLDSIKDMPESLKSGQIQELHLGGARLDWLPLFYFVPKLHMSCSIDGNMVPWMKETILALAKSGNRHYRTGVRYLHLHFWDGSAFYYNYSVLAKFILGLVTADAAIIITGDARDVSNQTWIDQLRETISFAREEQRVNQMRRNSKLPPGFRLIENPRDTPLP</sequence>
<protein>
    <submittedName>
        <fullName evidence="1">Uncharacterized protein</fullName>
    </submittedName>
</protein>
<dbReference type="AlphaFoldDB" id="A0A8K0NN25"/>
<name>A0A8K0NN25_9TREE</name>
<gene>
    <name evidence="1" type="ORF">FFLO_05596</name>
</gene>
<dbReference type="Proteomes" id="UP000812966">
    <property type="component" value="Unassembled WGS sequence"/>
</dbReference>
<comment type="caution">
    <text evidence="1">The sequence shown here is derived from an EMBL/GenBank/DDBJ whole genome shotgun (WGS) entry which is preliminary data.</text>
</comment>
<accession>A0A8K0NN25</accession>
<evidence type="ECO:0000313" key="1">
    <source>
        <dbReference type="EMBL" id="KAG7529528.1"/>
    </source>
</evidence>
<reference evidence="1" key="1">
    <citation type="submission" date="2020-04" db="EMBL/GenBank/DDBJ databases">
        <title>Analysis of mating type loci in Filobasidium floriforme.</title>
        <authorList>
            <person name="Nowrousian M."/>
        </authorList>
    </citation>
    <scope>NUCLEOTIDE SEQUENCE</scope>
    <source>
        <strain evidence="1">CBS 6242</strain>
    </source>
</reference>
<keyword evidence="2" id="KW-1185">Reference proteome</keyword>
<proteinExistence type="predicted"/>
<organism evidence="1 2">
    <name type="scientific">Filobasidium floriforme</name>
    <dbReference type="NCBI Taxonomy" id="5210"/>
    <lineage>
        <taxon>Eukaryota</taxon>
        <taxon>Fungi</taxon>
        <taxon>Dikarya</taxon>
        <taxon>Basidiomycota</taxon>
        <taxon>Agaricomycotina</taxon>
        <taxon>Tremellomycetes</taxon>
        <taxon>Filobasidiales</taxon>
        <taxon>Filobasidiaceae</taxon>
        <taxon>Filobasidium</taxon>
    </lineage>
</organism>
<evidence type="ECO:0000313" key="2">
    <source>
        <dbReference type="Proteomes" id="UP000812966"/>
    </source>
</evidence>
<dbReference type="EMBL" id="JABELV010000146">
    <property type="protein sequence ID" value="KAG7529528.1"/>
    <property type="molecule type" value="Genomic_DNA"/>
</dbReference>